<gene>
    <name evidence="1" type="ORF">EQY75_03350</name>
</gene>
<dbReference type="Proteomes" id="UP000290889">
    <property type="component" value="Chromosome"/>
</dbReference>
<dbReference type="InterPro" id="IPR024353">
    <property type="entry name" value="DUF3871"/>
</dbReference>
<dbReference type="KEGG" id="mur:EQY75_03350"/>
<dbReference type="Pfam" id="PF12987">
    <property type="entry name" value="DUF3871"/>
    <property type="match status" value="1"/>
</dbReference>
<keyword evidence="2" id="KW-1185">Reference proteome</keyword>
<dbReference type="EMBL" id="CP035544">
    <property type="protein sequence ID" value="QBA63666.1"/>
    <property type="molecule type" value="Genomic_DNA"/>
</dbReference>
<organism evidence="1 2">
    <name type="scientific">Muriicola soli</name>
    <dbReference type="NCBI Taxonomy" id="2507538"/>
    <lineage>
        <taxon>Bacteria</taxon>
        <taxon>Pseudomonadati</taxon>
        <taxon>Bacteroidota</taxon>
        <taxon>Flavobacteriia</taxon>
        <taxon>Flavobacteriales</taxon>
        <taxon>Flavobacteriaceae</taxon>
        <taxon>Muriicola</taxon>
    </lineage>
</organism>
<dbReference type="AlphaFoldDB" id="A0A411E7I7"/>
<sequence>MELITVNNNIDNHVISENEIITSKGSFIEANTKQVTLDHLKKECIIPVYSDNESSISHASFIDAAKEVVEANFSGYGILQPNIRISHTIRGRVPSAIGKPVKELRPEEKTIYYQRCAFMIEIPEITEIVNNNKLSLTIGGVRALNQENLYSKRNLEKFKVFIGFKNLVCTNLCISTDGLNSDIRVSSVAELKGKIEELIHQFDQDRFLGNMERMSKYSLEELQFAHTIGKMKLYQFLNKEEKVGKLKLLMNDNQIGTIVKNYYEDPNFARSINGEISLWDFYNLMTDANKKSFIDSSLERNANAFEFVIGLTDSLQNKTKNWFLNQRVLDDI</sequence>
<evidence type="ECO:0000313" key="1">
    <source>
        <dbReference type="EMBL" id="QBA63666.1"/>
    </source>
</evidence>
<name>A0A411E7I7_9FLAO</name>
<accession>A0A411E7I7</accession>
<dbReference type="RefSeq" id="WP_129602874.1">
    <property type="nucleotide sequence ID" value="NZ_CP035544.1"/>
</dbReference>
<evidence type="ECO:0000313" key="2">
    <source>
        <dbReference type="Proteomes" id="UP000290889"/>
    </source>
</evidence>
<proteinExistence type="predicted"/>
<protein>
    <submittedName>
        <fullName evidence="1">DUF3871 family protein</fullName>
    </submittedName>
</protein>
<dbReference type="OrthoDB" id="995338at2"/>
<reference evidence="1 2" key="1">
    <citation type="submission" date="2019-01" db="EMBL/GenBank/DDBJ databases">
        <title>Muriicola soli sp. nov., isolated from soil.</title>
        <authorList>
            <person name="Kang H.J."/>
            <person name="Kim S.B."/>
        </authorList>
    </citation>
    <scope>NUCLEOTIDE SEQUENCE [LARGE SCALE GENOMIC DNA]</scope>
    <source>
        <strain evidence="1 2">MMS17-SY002</strain>
    </source>
</reference>